<feature type="compositionally biased region" description="Pro residues" evidence="1">
    <location>
        <begin position="65"/>
        <end position="83"/>
    </location>
</feature>
<proteinExistence type="predicted"/>
<dbReference type="NCBIfam" id="NF038353">
    <property type="entry name" value="FxLYD_dom"/>
    <property type="match status" value="1"/>
</dbReference>
<protein>
    <recommendedName>
        <fullName evidence="5">AMIN domain-containing protein</fullName>
    </recommendedName>
</protein>
<accession>A0A8K2A712</accession>
<name>A0A8K2A712_9CYAN</name>
<gene>
    <name evidence="3" type="ORF">GS597_08155</name>
</gene>
<organism evidence="3 4">
    <name type="scientific">Petrachloros mirabilis ULC683</name>
    <dbReference type="NCBI Taxonomy" id="2781853"/>
    <lineage>
        <taxon>Bacteria</taxon>
        <taxon>Bacillati</taxon>
        <taxon>Cyanobacteriota</taxon>
        <taxon>Cyanophyceae</taxon>
        <taxon>Synechococcales</taxon>
        <taxon>Petrachlorosaceae</taxon>
        <taxon>Petrachloros</taxon>
        <taxon>Petrachloros mirabilis</taxon>
    </lineage>
</organism>
<comment type="caution">
    <text evidence="3">The sequence shown here is derived from an EMBL/GenBank/DDBJ whole genome shotgun (WGS) entry which is preliminary data.</text>
</comment>
<evidence type="ECO:0008006" key="5">
    <source>
        <dbReference type="Google" id="ProtNLM"/>
    </source>
</evidence>
<keyword evidence="4" id="KW-1185">Reference proteome</keyword>
<feature type="chain" id="PRO_5035431024" description="AMIN domain-containing protein" evidence="2">
    <location>
        <begin position="28"/>
        <end position="207"/>
    </location>
</feature>
<evidence type="ECO:0000256" key="1">
    <source>
        <dbReference type="SAM" id="MobiDB-lite"/>
    </source>
</evidence>
<feature type="signal peptide" evidence="2">
    <location>
        <begin position="1"/>
        <end position="27"/>
    </location>
</feature>
<dbReference type="InterPro" id="IPR047676">
    <property type="entry name" value="FxLYD_dom"/>
</dbReference>
<dbReference type="RefSeq" id="WP_161824962.1">
    <property type="nucleotide sequence ID" value="NZ_WVIC01000013.1"/>
</dbReference>
<keyword evidence="2" id="KW-0732">Signal</keyword>
<evidence type="ECO:0000256" key="2">
    <source>
        <dbReference type="SAM" id="SignalP"/>
    </source>
</evidence>
<dbReference type="EMBL" id="WVIC01000013">
    <property type="protein sequence ID" value="NCJ06484.1"/>
    <property type="molecule type" value="Genomic_DNA"/>
</dbReference>
<dbReference type="Proteomes" id="UP000607397">
    <property type="component" value="Unassembled WGS sequence"/>
</dbReference>
<feature type="region of interest" description="Disordered" evidence="1">
    <location>
        <begin position="65"/>
        <end position="95"/>
    </location>
</feature>
<dbReference type="AlphaFoldDB" id="A0A8K2A712"/>
<reference evidence="3" key="1">
    <citation type="submission" date="2019-12" db="EMBL/GenBank/DDBJ databases">
        <title>High-Quality draft genome sequences of three cyanobacteria isolated from the limestone walls of the Old Cathedral of Coimbra.</title>
        <authorList>
            <person name="Tiago I."/>
            <person name="Soares F."/>
            <person name="Portugal A."/>
        </authorList>
    </citation>
    <scope>NUCLEOTIDE SEQUENCE [LARGE SCALE GENOMIC DNA]</scope>
    <source>
        <strain evidence="3">C</strain>
    </source>
</reference>
<sequence length="207" mass="21721">MGRSILFGKHHAKLGLLGVAIMGAAIAAIPSQAQSPGDIVVVGNSPAEWAQFQSYWNQLLRLSQPVPPGPPLNQPGTAPPPGSFSPSSLDPNAALPELDPQVKQEELMRNLRVNNLRLVPIIKLNGSSEVLGNLTNNNREAVTISSVNFEVVDRSGQLVQTGSAIPQPATVAPGQTVTFTATLNTIPPDGGFQVRLASAPYLIQGGI</sequence>
<evidence type="ECO:0000313" key="4">
    <source>
        <dbReference type="Proteomes" id="UP000607397"/>
    </source>
</evidence>
<evidence type="ECO:0000313" key="3">
    <source>
        <dbReference type="EMBL" id="NCJ06484.1"/>
    </source>
</evidence>